<keyword evidence="4" id="KW-0997">Cell inner membrane</keyword>
<dbReference type="GO" id="GO:0005524">
    <property type="term" value="F:ATP binding"/>
    <property type="evidence" value="ECO:0007669"/>
    <property type="project" value="UniProtKB-KW"/>
</dbReference>
<sequence length="438" mass="49358">MTYSVKVEDLSKKYLINHLAGNEPRSIREAIGRKMSRFLPFGHSHGIAVDEEVTKTVEEFWALRDVSFEIKEGERVAVIGGNGAGKSTLLKILSRITEPTKGQVAIRGKVSSLLEVGTGFHPELTGRENIFLNGAILGMPKTETLRKFDQIVDFSGVEKFIDTPVKYYSSGMYVRLAFSVSAWLDPDVLIVDEVLSVGDQAFQKRCMDRMRELTGSGRTVLFVSHSMAAVKSMCEKALYLKNGQVVSYTPVEDAATAYVRTITEESEKRAWHKECFEFPDADAETQIDCAEYAQCIGGELRDESGKVTAHLNIDKPFSIVLRYRIIKDAPFRVVPNFHFYDESGGRVFISFPETTAPNERGEYQAICKIEPFQFNVGRFSLMPALSSYEMPDPLHFALYNALRFEIYEPENTDPRRHGWGGGLPGVSRPRLQWDYQKA</sequence>
<evidence type="ECO:0000259" key="7">
    <source>
        <dbReference type="PROSITE" id="PS50893"/>
    </source>
</evidence>
<dbReference type="InterPro" id="IPR050683">
    <property type="entry name" value="Bact_Polysacc_Export_ATP-bd"/>
</dbReference>
<dbReference type="EMBL" id="CP062803">
    <property type="protein sequence ID" value="QOT75627.1"/>
    <property type="molecule type" value="Genomic_DNA"/>
</dbReference>
<dbReference type="GO" id="GO:0016020">
    <property type="term" value="C:membrane"/>
    <property type="evidence" value="ECO:0007669"/>
    <property type="project" value="InterPro"/>
</dbReference>
<gene>
    <name evidence="8" type="ORF">F7R26_015760</name>
</gene>
<evidence type="ECO:0000256" key="6">
    <source>
        <dbReference type="ARBA" id="ARBA00022840"/>
    </source>
</evidence>
<dbReference type="PANTHER" id="PTHR46743:SF2">
    <property type="entry name" value="TEICHOIC ACIDS EXPORT ATP-BINDING PROTEIN TAGH"/>
    <property type="match status" value="1"/>
</dbReference>
<keyword evidence="4" id="KW-0472">Membrane</keyword>
<proteinExistence type="inferred from homology"/>
<evidence type="ECO:0000256" key="2">
    <source>
        <dbReference type="ARBA" id="ARBA00022448"/>
    </source>
</evidence>
<keyword evidence="2" id="KW-0813">Transport</keyword>
<dbReference type="GO" id="GO:0140359">
    <property type="term" value="F:ABC-type transporter activity"/>
    <property type="evidence" value="ECO:0007669"/>
    <property type="project" value="InterPro"/>
</dbReference>
<dbReference type="CDD" id="cd10147">
    <property type="entry name" value="Wzt_C-like"/>
    <property type="match status" value="1"/>
</dbReference>
<organism evidence="8 9">
    <name type="scientific">Cupriavidus basilensis</name>
    <dbReference type="NCBI Taxonomy" id="68895"/>
    <lineage>
        <taxon>Bacteria</taxon>
        <taxon>Pseudomonadati</taxon>
        <taxon>Pseudomonadota</taxon>
        <taxon>Betaproteobacteria</taxon>
        <taxon>Burkholderiales</taxon>
        <taxon>Burkholderiaceae</taxon>
        <taxon>Cupriavidus</taxon>
    </lineage>
</organism>
<reference evidence="8 9" key="1">
    <citation type="submission" date="2020-10" db="EMBL/GenBank/DDBJ databases">
        <title>Complete genome sequence of Cupriavidus basilensis CCUG 49340T.</title>
        <authorList>
            <person name="Salva-Serra F."/>
            <person name="Donoso R.A."/>
            <person name="Cho K.H."/>
            <person name="Yoo J.A."/>
            <person name="Lee K."/>
            <person name="Yoon S.-H."/>
            <person name="Perez-Pantoja D."/>
            <person name="Moore E.R.B."/>
        </authorList>
    </citation>
    <scope>NUCLEOTIDE SEQUENCE [LARGE SCALE GENOMIC DNA]</scope>
    <source>
        <strain evidence="9">CCUG 49340</strain>
    </source>
</reference>
<keyword evidence="3" id="KW-1003">Cell membrane</keyword>
<dbReference type="PROSITE" id="PS50893">
    <property type="entry name" value="ABC_TRANSPORTER_2"/>
    <property type="match status" value="1"/>
</dbReference>
<dbReference type="RefSeq" id="WP_150984060.1">
    <property type="nucleotide sequence ID" value="NZ_CP062803.1"/>
</dbReference>
<dbReference type="InterPro" id="IPR003439">
    <property type="entry name" value="ABC_transporter-like_ATP-bd"/>
</dbReference>
<evidence type="ECO:0000313" key="8">
    <source>
        <dbReference type="EMBL" id="QOT75627.1"/>
    </source>
</evidence>
<evidence type="ECO:0000256" key="3">
    <source>
        <dbReference type="ARBA" id="ARBA00022475"/>
    </source>
</evidence>
<comment type="similarity">
    <text evidence="1">Belongs to the ABC transporter superfamily.</text>
</comment>
<dbReference type="InterPro" id="IPR027417">
    <property type="entry name" value="P-loop_NTPase"/>
</dbReference>
<accession>A0A643G5J7</accession>
<dbReference type="CDD" id="cd03220">
    <property type="entry name" value="ABC_KpsT_Wzt"/>
    <property type="match status" value="1"/>
</dbReference>
<keyword evidence="6 8" id="KW-0067">ATP-binding</keyword>
<evidence type="ECO:0000256" key="5">
    <source>
        <dbReference type="ARBA" id="ARBA00022741"/>
    </source>
</evidence>
<dbReference type="Pfam" id="PF00005">
    <property type="entry name" value="ABC_tran"/>
    <property type="match status" value="1"/>
</dbReference>
<feature type="domain" description="ABC transporter" evidence="7">
    <location>
        <begin position="48"/>
        <end position="267"/>
    </location>
</feature>
<evidence type="ECO:0000313" key="9">
    <source>
        <dbReference type="Proteomes" id="UP000397656"/>
    </source>
</evidence>
<dbReference type="SUPFAM" id="SSF52540">
    <property type="entry name" value="P-loop containing nucleoside triphosphate hydrolases"/>
    <property type="match status" value="1"/>
</dbReference>
<dbReference type="SMART" id="SM00382">
    <property type="entry name" value="AAA"/>
    <property type="match status" value="1"/>
</dbReference>
<dbReference type="PANTHER" id="PTHR46743">
    <property type="entry name" value="TEICHOIC ACIDS EXPORT ATP-BINDING PROTEIN TAGH"/>
    <property type="match status" value="1"/>
</dbReference>
<dbReference type="InterPro" id="IPR015860">
    <property type="entry name" value="ABC_transpr_TagH-like"/>
</dbReference>
<dbReference type="Proteomes" id="UP000397656">
    <property type="component" value="Chromosome 1"/>
</dbReference>
<dbReference type="Gene3D" id="3.40.50.300">
    <property type="entry name" value="P-loop containing nucleotide triphosphate hydrolases"/>
    <property type="match status" value="1"/>
</dbReference>
<dbReference type="GO" id="GO:0016887">
    <property type="term" value="F:ATP hydrolysis activity"/>
    <property type="evidence" value="ECO:0007669"/>
    <property type="project" value="InterPro"/>
</dbReference>
<dbReference type="AlphaFoldDB" id="A0A643G5J7"/>
<name>A0A643G5J7_9BURK</name>
<dbReference type="InterPro" id="IPR029439">
    <property type="entry name" value="Wzt_C"/>
</dbReference>
<protein>
    <submittedName>
        <fullName evidence="8">ABC transporter ATP-binding protein</fullName>
    </submittedName>
</protein>
<evidence type="ECO:0000256" key="1">
    <source>
        <dbReference type="ARBA" id="ARBA00005417"/>
    </source>
</evidence>
<keyword evidence="5" id="KW-0547">Nucleotide-binding</keyword>
<dbReference type="InterPro" id="IPR003593">
    <property type="entry name" value="AAA+_ATPase"/>
</dbReference>
<dbReference type="GeneID" id="98402368"/>
<evidence type="ECO:0000256" key="4">
    <source>
        <dbReference type="ARBA" id="ARBA00022519"/>
    </source>
</evidence>